<evidence type="ECO:0000256" key="7">
    <source>
        <dbReference type="ARBA" id="ARBA00022723"/>
    </source>
</evidence>
<comment type="catalytic activity">
    <reaction evidence="1">
        <text>Release of N-terminal amino acids, preferentially methionine, from peptides and arylamides.</text>
        <dbReference type="EC" id="3.4.11.18"/>
    </reaction>
</comment>
<evidence type="ECO:0000256" key="8">
    <source>
        <dbReference type="ARBA" id="ARBA00022801"/>
    </source>
</evidence>
<comment type="cofactor">
    <cofactor evidence="2">
        <name>Mn(2+)</name>
        <dbReference type="ChEBI" id="CHEBI:29035"/>
    </cofactor>
</comment>
<evidence type="ECO:0000313" key="10">
    <source>
        <dbReference type="EMBL" id="QFG74631.1"/>
    </source>
</evidence>
<dbReference type="Pfam" id="PF00557">
    <property type="entry name" value="Peptidase_M24"/>
    <property type="match status" value="1"/>
</dbReference>
<sequence length="330" mass="37717">MIKGINFVENNNNKIIEISGKEDRLESLQLAASIHKKTRADILKYIKPGLKLSELEEVITNTITMYTDNKGINGGIAFPPSLSISECIAHFTPYNTIDRTLKYSDNLKIDIGVSVNGWIIDSAFTIYFNEELKELHDTAKEATYIGCNTMGIDVNINDWAETIDEYISSKEIYFKKKNDKTAKLYNIKNIKNLGGHTIIKNNVHGGMFIPSYRIPFNNGQRFGEGVYAIEPFCSILSDTYELNYNEITNFKLKTISSPIENNIFKKFNYNIFTRKHVDNHNISDFNKISSKLIPYPPLYSTDLNDYSAQYEHTVHLDSNKKIILSKGLDY</sequence>
<protein>
    <submittedName>
        <fullName evidence="10">Metallopeptidase family M24</fullName>
    </submittedName>
</protein>
<dbReference type="EMBL" id="MN448289">
    <property type="protein sequence ID" value="QFG74631.1"/>
    <property type="molecule type" value="Genomic_DNA"/>
</dbReference>
<dbReference type="GO" id="GO:0004239">
    <property type="term" value="F:initiator methionyl aminopeptidase activity"/>
    <property type="evidence" value="ECO:0007669"/>
    <property type="project" value="UniProtKB-EC"/>
</dbReference>
<evidence type="ECO:0000259" key="9">
    <source>
        <dbReference type="Pfam" id="PF00557"/>
    </source>
</evidence>
<dbReference type="GO" id="GO:0046872">
    <property type="term" value="F:metal ion binding"/>
    <property type="evidence" value="ECO:0007669"/>
    <property type="project" value="UniProtKB-KW"/>
</dbReference>
<accession>A0A5J6VMD3</accession>
<feature type="domain" description="Peptidase M24" evidence="9">
    <location>
        <begin position="27"/>
        <end position="234"/>
    </location>
</feature>
<dbReference type="Gene3D" id="3.90.230.10">
    <property type="entry name" value="Creatinase/methionine aminopeptidase superfamily"/>
    <property type="match status" value="1"/>
</dbReference>
<keyword evidence="8" id="KW-0378">Hydrolase</keyword>
<organism evidence="10">
    <name type="scientific">Megaviridae environmental sample</name>
    <dbReference type="NCBI Taxonomy" id="1737588"/>
    <lineage>
        <taxon>Viruses</taxon>
        <taxon>Varidnaviria</taxon>
        <taxon>Bamfordvirae</taxon>
        <taxon>Nucleocytoviricota</taxon>
        <taxon>Megaviricetes</taxon>
        <taxon>Imitervirales</taxon>
        <taxon>Mimiviridae</taxon>
        <taxon>environmental samples</taxon>
    </lineage>
</organism>
<dbReference type="GO" id="GO:0008235">
    <property type="term" value="F:metalloexopeptidase activity"/>
    <property type="evidence" value="ECO:0007669"/>
    <property type="project" value="TreeGrafter"/>
</dbReference>
<proteinExistence type="predicted"/>
<evidence type="ECO:0000256" key="1">
    <source>
        <dbReference type="ARBA" id="ARBA00000294"/>
    </source>
</evidence>
<dbReference type="PANTHER" id="PTHR45777">
    <property type="entry name" value="METHIONINE AMINOPEPTIDASE 2"/>
    <property type="match status" value="1"/>
</dbReference>
<dbReference type="PRINTS" id="PR00599">
    <property type="entry name" value="MAPEPTIDASE"/>
</dbReference>
<dbReference type="InterPro" id="IPR001714">
    <property type="entry name" value="Pept_M24_MAP"/>
</dbReference>
<evidence type="ECO:0000256" key="4">
    <source>
        <dbReference type="ARBA" id="ARBA00001954"/>
    </source>
</evidence>
<comment type="cofactor">
    <cofactor evidence="4">
        <name>Fe(2+)</name>
        <dbReference type="ChEBI" id="CHEBI:29033"/>
    </cofactor>
</comment>
<reference evidence="10" key="1">
    <citation type="journal article" date="2019" name="Philos. Trans. R. Soc. Lond., B, Biol. Sci.">
        <title>Targeted metagenomic recovery of four divergent viruses reveals shared and distinctive characteristics of giant viruses of marine eukaryotes.</title>
        <authorList>
            <person name="Needham D.M."/>
            <person name="Poirier C."/>
            <person name="Hehenberger E."/>
            <person name="Jimenez V."/>
            <person name="Swalwell J.E."/>
            <person name="Santoro A.E."/>
            <person name="Worden A.Z."/>
        </authorList>
    </citation>
    <scope>NUCLEOTIDE SEQUENCE</scope>
    <source>
        <strain evidence="10">MPacV-611</strain>
    </source>
</reference>
<keyword evidence="5" id="KW-0031">Aminopeptidase</keyword>
<evidence type="ECO:0000256" key="2">
    <source>
        <dbReference type="ARBA" id="ARBA00001936"/>
    </source>
</evidence>
<dbReference type="GO" id="GO:0006508">
    <property type="term" value="P:proteolysis"/>
    <property type="evidence" value="ECO:0007669"/>
    <property type="project" value="UniProtKB-KW"/>
</dbReference>
<evidence type="ECO:0000256" key="6">
    <source>
        <dbReference type="ARBA" id="ARBA00022670"/>
    </source>
</evidence>
<dbReference type="PANTHER" id="PTHR45777:SF2">
    <property type="entry name" value="METHIONINE AMINOPEPTIDASE 2"/>
    <property type="match status" value="1"/>
</dbReference>
<name>A0A5J6VMD3_9VIRU</name>
<dbReference type="InterPro" id="IPR036005">
    <property type="entry name" value="Creatinase/aminopeptidase-like"/>
</dbReference>
<dbReference type="InterPro" id="IPR050247">
    <property type="entry name" value="Met_Aminopeptidase_Type2"/>
</dbReference>
<evidence type="ECO:0000256" key="5">
    <source>
        <dbReference type="ARBA" id="ARBA00022438"/>
    </source>
</evidence>
<comment type="cofactor">
    <cofactor evidence="3">
        <name>Co(2+)</name>
        <dbReference type="ChEBI" id="CHEBI:48828"/>
    </cofactor>
</comment>
<keyword evidence="6" id="KW-0645">Protease</keyword>
<keyword evidence="7" id="KW-0479">Metal-binding</keyword>
<dbReference type="SUPFAM" id="SSF55920">
    <property type="entry name" value="Creatinase/aminopeptidase"/>
    <property type="match status" value="1"/>
</dbReference>
<evidence type="ECO:0000256" key="3">
    <source>
        <dbReference type="ARBA" id="ARBA00001941"/>
    </source>
</evidence>
<dbReference type="InterPro" id="IPR000994">
    <property type="entry name" value="Pept_M24"/>
</dbReference>